<accession>A0A1I7CLU8</accession>
<dbReference type="EMBL" id="FPBH01000007">
    <property type="protein sequence ID" value="SFU00388.1"/>
    <property type="molecule type" value="Genomic_DNA"/>
</dbReference>
<dbReference type="GO" id="GO:0004197">
    <property type="term" value="F:cysteine-type endopeptidase activity"/>
    <property type="evidence" value="ECO:0007669"/>
    <property type="project" value="InterPro"/>
</dbReference>
<evidence type="ECO:0000313" key="2">
    <source>
        <dbReference type="EMBL" id="SFU00388.1"/>
    </source>
</evidence>
<evidence type="ECO:0000259" key="1">
    <source>
        <dbReference type="Pfam" id="PF00656"/>
    </source>
</evidence>
<dbReference type="Gene3D" id="3.40.50.1460">
    <property type="match status" value="1"/>
</dbReference>
<dbReference type="RefSeq" id="WP_093634695.1">
    <property type="nucleotide sequence ID" value="NZ_FPBH01000007.1"/>
</dbReference>
<protein>
    <submittedName>
        <fullName evidence="2">Caspase domain-containing protein</fullName>
    </submittedName>
</protein>
<dbReference type="OrthoDB" id="6022002at2"/>
<dbReference type="Pfam" id="PF00656">
    <property type="entry name" value="Peptidase_C14"/>
    <property type="match status" value="1"/>
</dbReference>
<dbReference type="InterPro" id="IPR029030">
    <property type="entry name" value="Caspase-like_dom_sf"/>
</dbReference>
<dbReference type="InterPro" id="IPR011600">
    <property type="entry name" value="Pept_C14_caspase"/>
</dbReference>
<dbReference type="AlphaFoldDB" id="A0A1I7CLU8"/>
<reference evidence="2 3" key="1">
    <citation type="submission" date="2016-10" db="EMBL/GenBank/DDBJ databases">
        <authorList>
            <person name="de Groot N.N."/>
        </authorList>
    </citation>
    <scope>NUCLEOTIDE SEQUENCE [LARGE SCALE GENOMIC DNA]</scope>
    <source>
        <strain evidence="2 3">LMG 27731</strain>
    </source>
</reference>
<feature type="domain" description="Peptidase C14 caspase" evidence="1">
    <location>
        <begin position="3"/>
        <end position="196"/>
    </location>
</feature>
<gene>
    <name evidence="2" type="ORF">SAMN05192563_100710</name>
</gene>
<dbReference type="SUPFAM" id="SSF52129">
    <property type="entry name" value="Caspase-like"/>
    <property type="match status" value="1"/>
</dbReference>
<proteinExistence type="predicted"/>
<organism evidence="2 3">
    <name type="scientific">Paraburkholderia aspalathi</name>
    <dbReference type="NCBI Taxonomy" id="1324617"/>
    <lineage>
        <taxon>Bacteria</taxon>
        <taxon>Pseudomonadati</taxon>
        <taxon>Pseudomonadota</taxon>
        <taxon>Betaproteobacteria</taxon>
        <taxon>Burkholderiales</taxon>
        <taxon>Burkholderiaceae</taxon>
        <taxon>Paraburkholderia</taxon>
    </lineage>
</organism>
<dbReference type="GO" id="GO:0006508">
    <property type="term" value="P:proteolysis"/>
    <property type="evidence" value="ECO:0007669"/>
    <property type="project" value="InterPro"/>
</dbReference>
<evidence type="ECO:0000313" key="3">
    <source>
        <dbReference type="Proteomes" id="UP000198844"/>
    </source>
</evidence>
<sequence>MTRAAVLIGVNKTGNLPELNTAVKSARDMERWALAQGFAPSTVVVITDEGQPVTILRIFQAVKDLVARDTIDQLLVYFSGHGVNRNYCEYWLLSDAPEDGNAAVNVQASVDRAWNCGIPHIVLLSDACRTAAETIQAQGVVGGVIFPSFSGAASSSKVDIFFACRLGEPAAEVKNFDDSASQYQAVYTKVLLEALEGKFPDIVDEQGPLWFVRARRLGNFLEREVARRAYRKKVVQVPEARVTSDEKAWISQLTALPEVEAGYSAPLRDGFETAADVAFGTGPDIEDGGQGLGPPNRDDTSYLVEREEQPTFYEETAISISDLASLAVTYGLLEGNRKNLYQLLEHRADDSSQVTSFRQTLATLLTVWDRGGRPEIGCGFKISGANVKCALSISRIKVRGDIVEIKETPVAPVAVLLEFDDGTGAILPAVPGYLCSVVVSDGQIIAVTYEATRRHMAATSRSPTGDQRRLRAAIAASVRHGVFDIDRLDVGRLLTVCRRRGKIDVAIVLSTVYALNALGRHVDIESIKRAVLLQFGAVFFDFSFLTARATGEGAAIDAGTPMFPLMSHGWSLLAAHGEVASPLDTLQYHLAASVWTLFDALGVAQLRALFFKEMS</sequence>
<name>A0A1I7CLU8_9BURK</name>
<dbReference type="Proteomes" id="UP000198844">
    <property type="component" value="Unassembled WGS sequence"/>
</dbReference>